<dbReference type="OrthoDB" id="6684064at2"/>
<protein>
    <recommendedName>
        <fullName evidence="3">Prophage protein</fullName>
    </recommendedName>
</protein>
<evidence type="ECO:0000313" key="2">
    <source>
        <dbReference type="Proteomes" id="UP000002363"/>
    </source>
</evidence>
<keyword evidence="1" id="KW-0614">Plasmid</keyword>
<dbReference type="PATRIC" id="fig|716541.4.peg.137"/>
<evidence type="ECO:0008006" key="3">
    <source>
        <dbReference type="Google" id="ProtNLM"/>
    </source>
</evidence>
<dbReference type="EnsemblBacteria" id="ADF64853">
    <property type="protein sequence ID" value="ADF64853"/>
    <property type="gene ID" value="ECL_A166"/>
</dbReference>
<gene>
    <name evidence="1" type="ordered locus">ECL_A166</name>
</gene>
<dbReference type="eggNOG" id="ENOG50331HM">
    <property type="taxonomic scope" value="Bacteria"/>
</dbReference>
<dbReference type="AlphaFoldDB" id="A0A0H3CUD6"/>
<dbReference type="RefSeq" id="WP_013087213.1">
    <property type="nucleotide sequence ID" value="NC_014107.1"/>
</dbReference>
<reference evidence="1 2" key="1">
    <citation type="journal article" date="2010" name="J. Bacteriol.">
        <title>Complete genome sequence of Enterobacter cloacae subsp. cloacae type strain ATCC 13047.</title>
        <authorList>
            <person name="Ren Y."/>
            <person name="Ren Y."/>
            <person name="Zhou Z."/>
            <person name="Guo X."/>
            <person name="Li Y."/>
            <person name="Feng L."/>
            <person name="Wang L."/>
        </authorList>
    </citation>
    <scope>NUCLEOTIDE SEQUENCE [LARGE SCALE GENOMIC DNA]</scope>
    <source>
        <strain evidence="2">ATCC 13047 / DSM 30054 / NBRC 13535 / NCTC 10005 / WDCM 00083 / NCDC 279-56</strain>
        <plasmid evidence="1">pECL_A</plasmid>
    </source>
</reference>
<dbReference type="EMBL" id="CP001919">
    <property type="protein sequence ID" value="ADF64853.1"/>
    <property type="molecule type" value="Genomic_DNA"/>
</dbReference>
<sequence length="107" mass="12414">MTHPETLRPVTVTRDRNGFWTHPHYFAPASDEATQTEFSDWMRQHRLTCATRWMENDAPPHVIAAWEKGIQDVSDWHPSAPEGEGWFMGSIHDTEDGPVCVWLREVK</sequence>
<dbReference type="KEGG" id="enc:ECL_A166"/>
<geneLocation type="plasmid" evidence="1 2">
    <name>pECL_A</name>
</geneLocation>
<dbReference type="HOGENOM" id="CLU_143290_1_0_6"/>
<dbReference type="Proteomes" id="UP000002363">
    <property type="component" value="Plasmid pECL_A"/>
</dbReference>
<keyword evidence="2" id="KW-1185">Reference proteome</keyword>
<organism evidence="1 2">
    <name type="scientific">Enterobacter cloacae subsp. cloacae (strain ATCC 13047 / DSM 30054 / NBRC 13535 / NCTC 10005 / WDCM 00083 / NCDC 279-56)</name>
    <dbReference type="NCBI Taxonomy" id="716541"/>
    <lineage>
        <taxon>Bacteria</taxon>
        <taxon>Pseudomonadati</taxon>
        <taxon>Pseudomonadota</taxon>
        <taxon>Gammaproteobacteria</taxon>
        <taxon>Enterobacterales</taxon>
        <taxon>Enterobacteriaceae</taxon>
        <taxon>Enterobacter</taxon>
        <taxon>Enterobacter cloacae complex</taxon>
    </lineage>
</organism>
<evidence type="ECO:0000313" key="1">
    <source>
        <dbReference type="EMBL" id="ADF64853.1"/>
    </source>
</evidence>
<proteinExistence type="predicted"/>
<accession>A0A0H3CUD6</accession>
<name>A0A0H3CUD6_ENTCC</name>